<comment type="caution">
    <text evidence="1">The sequence shown here is derived from an EMBL/GenBank/DDBJ whole genome shotgun (WGS) entry which is preliminary data.</text>
</comment>
<sequence>MADLRERLQRPVLFSWNAQGITRIADLAYAEREEGPLLMD</sequence>
<organism evidence="1 2">
    <name type="scientific">Melghirimyces profundicolus</name>
    <dbReference type="NCBI Taxonomy" id="1242148"/>
    <lineage>
        <taxon>Bacteria</taxon>
        <taxon>Bacillati</taxon>
        <taxon>Bacillota</taxon>
        <taxon>Bacilli</taxon>
        <taxon>Bacillales</taxon>
        <taxon>Thermoactinomycetaceae</taxon>
        <taxon>Melghirimyces</taxon>
    </lineage>
</organism>
<name>A0A2T6C0M2_9BACL</name>
<gene>
    <name evidence="1" type="ORF">C8P63_106112</name>
</gene>
<dbReference type="Proteomes" id="UP000244240">
    <property type="component" value="Unassembled WGS sequence"/>
</dbReference>
<protein>
    <submittedName>
        <fullName evidence="1">Uncharacterized protein</fullName>
    </submittedName>
</protein>
<keyword evidence="2" id="KW-1185">Reference proteome</keyword>
<proteinExistence type="predicted"/>
<evidence type="ECO:0000313" key="1">
    <source>
        <dbReference type="EMBL" id="PTX61860.1"/>
    </source>
</evidence>
<reference evidence="1 2" key="1">
    <citation type="submission" date="2018-04" db="EMBL/GenBank/DDBJ databases">
        <title>Genomic Encyclopedia of Archaeal and Bacterial Type Strains, Phase II (KMG-II): from individual species to whole genera.</title>
        <authorList>
            <person name="Goeker M."/>
        </authorList>
    </citation>
    <scope>NUCLEOTIDE SEQUENCE [LARGE SCALE GENOMIC DNA]</scope>
    <source>
        <strain evidence="1 2">DSM 45787</strain>
    </source>
</reference>
<dbReference type="RefSeq" id="WP_281258687.1">
    <property type="nucleotide sequence ID" value="NZ_QBKR01000006.1"/>
</dbReference>
<dbReference type="EMBL" id="QBKR01000006">
    <property type="protein sequence ID" value="PTX61860.1"/>
    <property type="molecule type" value="Genomic_DNA"/>
</dbReference>
<dbReference type="AlphaFoldDB" id="A0A2T6C0M2"/>
<accession>A0A2T6C0M2</accession>
<evidence type="ECO:0000313" key="2">
    <source>
        <dbReference type="Proteomes" id="UP000244240"/>
    </source>
</evidence>